<organism evidence="2">
    <name type="scientific">Guillardia theta (strain CCMP2712)</name>
    <name type="common">Cryptophyte</name>
    <dbReference type="NCBI Taxonomy" id="905079"/>
    <lineage>
        <taxon>Eukaryota</taxon>
        <taxon>Cryptophyceae</taxon>
        <taxon>Pyrenomonadales</taxon>
        <taxon>Geminigeraceae</taxon>
        <taxon>Guillardia</taxon>
    </lineage>
</organism>
<evidence type="ECO:0000256" key="1">
    <source>
        <dbReference type="SAM" id="Phobius"/>
    </source>
</evidence>
<dbReference type="eggNOG" id="ENOG502QUPE">
    <property type="taxonomic scope" value="Eukaryota"/>
</dbReference>
<evidence type="ECO:0000313" key="3">
    <source>
        <dbReference type="EnsemblProtists" id="EKX53450"/>
    </source>
</evidence>
<keyword evidence="4" id="KW-1185">Reference proteome</keyword>
<feature type="transmembrane region" description="Helical" evidence="1">
    <location>
        <begin position="38"/>
        <end position="56"/>
    </location>
</feature>
<dbReference type="Proteomes" id="UP000011087">
    <property type="component" value="Unassembled WGS sequence"/>
</dbReference>
<dbReference type="EnsemblProtists" id="EKX53450">
    <property type="protein sequence ID" value="EKX53450"/>
    <property type="gene ID" value="GUITHDRAFT_161052"/>
</dbReference>
<dbReference type="OrthoDB" id="2020161at2759"/>
<keyword evidence="1" id="KW-0472">Membrane</keyword>
<dbReference type="STRING" id="905079.L1JZ13"/>
<dbReference type="PANTHER" id="PTHR36716">
    <property type="entry name" value="F3H9.20 PROTEIN"/>
    <property type="match status" value="1"/>
</dbReference>
<dbReference type="GO" id="GO:0009507">
    <property type="term" value="C:chloroplast"/>
    <property type="evidence" value="ECO:0007669"/>
    <property type="project" value="TreeGrafter"/>
</dbReference>
<feature type="transmembrane region" description="Helical" evidence="1">
    <location>
        <begin position="132"/>
        <end position="148"/>
    </location>
</feature>
<dbReference type="Pfam" id="PF10063">
    <property type="entry name" value="DUF2301"/>
    <property type="match status" value="1"/>
</dbReference>
<evidence type="ECO:0000313" key="4">
    <source>
        <dbReference type="Proteomes" id="UP000011087"/>
    </source>
</evidence>
<evidence type="ECO:0000313" key="2">
    <source>
        <dbReference type="EMBL" id="EKX53450.1"/>
    </source>
</evidence>
<dbReference type="KEGG" id="gtt:GUITHDRAFT_161052"/>
<dbReference type="OMA" id="YFKEAFC"/>
<feature type="transmembrane region" description="Helical" evidence="1">
    <location>
        <begin position="68"/>
        <end position="89"/>
    </location>
</feature>
<sequence length="227" mass="24689">MIASRDSDRRVVEGPFEGQFGTWFVDQDDAVEVLTYRLSLVGAALATVTGVGMAVLPNFVQAQPPSTAALDAMAVLFLASFGVSLKTIHIYMKPMHNMLKALWAGGALGSLAVFVAGPNHSLVKDCFEHSEFLLASGWAFVALTGLFFKEFACFQRWEASALFAGLPILTGGHFLHLLSEDVEKGLAVMFATVFVFFAARKFDQPLKADIGDKSIFEYLALQEKIGQ</sequence>
<dbReference type="GeneID" id="17309888"/>
<dbReference type="PaxDb" id="55529-EKX53450"/>
<reference evidence="2 4" key="1">
    <citation type="journal article" date="2012" name="Nature">
        <title>Algal genomes reveal evolutionary mosaicism and the fate of nucleomorphs.</title>
        <authorList>
            <consortium name="DOE Joint Genome Institute"/>
            <person name="Curtis B.A."/>
            <person name="Tanifuji G."/>
            <person name="Burki F."/>
            <person name="Gruber A."/>
            <person name="Irimia M."/>
            <person name="Maruyama S."/>
            <person name="Arias M.C."/>
            <person name="Ball S.G."/>
            <person name="Gile G.H."/>
            <person name="Hirakawa Y."/>
            <person name="Hopkins J.F."/>
            <person name="Kuo A."/>
            <person name="Rensing S.A."/>
            <person name="Schmutz J."/>
            <person name="Symeonidi A."/>
            <person name="Elias M."/>
            <person name="Eveleigh R.J."/>
            <person name="Herman E.K."/>
            <person name="Klute M.J."/>
            <person name="Nakayama T."/>
            <person name="Obornik M."/>
            <person name="Reyes-Prieto A."/>
            <person name="Armbrust E.V."/>
            <person name="Aves S.J."/>
            <person name="Beiko R.G."/>
            <person name="Coutinho P."/>
            <person name="Dacks J.B."/>
            <person name="Durnford D.G."/>
            <person name="Fast N.M."/>
            <person name="Green B.R."/>
            <person name="Grisdale C.J."/>
            <person name="Hempel F."/>
            <person name="Henrissat B."/>
            <person name="Hoppner M.P."/>
            <person name="Ishida K."/>
            <person name="Kim E."/>
            <person name="Koreny L."/>
            <person name="Kroth P.G."/>
            <person name="Liu Y."/>
            <person name="Malik S.B."/>
            <person name="Maier U.G."/>
            <person name="McRose D."/>
            <person name="Mock T."/>
            <person name="Neilson J.A."/>
            <person name="Onodera N.T."/>
            <person name="Poole A.M."/>
            <person name="Pritham E.J."/>
            <person name="Richards T.A."/>
            <person name="Rocap G."/>
            <person name="Roy S.W."/>
            <person name="Sarai C."/>
            <person name="Schaack S."/>
            <person name="Shirato S."/>
            <person name="Slamovits C.H."/>
            <person name="Spencer D.F."/>
            <person name="Suzuki S."/>
            <person name="Worden A.Z."/>
            <person name="Zauner S."/>
            <person name="Barry K."/>
            <person name="Bell C."/>
            <person name="Bharti A.K."/>
            <person name="Crow J.A."/>
            <person name="Grimwood J."/>
            <person name="Kramer R."/>
            <person name="Lindquist E."/>
            <person name="Lucas S."/>
            <person name="Salamov A."/>
            <person name="McFadden G.I."/>
            <person name="Lane C.E."/>
            <person name="Keeling P.J."/>
            <person name="Gray M.W."/>
            <person name="Grigoriev I.V."/>
            <person name="Archibald J.M."/>
        </authorList>
    </citation>
    <scope>NUCLEOTIDE SEQUENCE</scope>
    <source>
        <strain evidence="2 4">CCMP2712</strain>
    </source>
</reference>
<dbReference type="RefSeq" id="XP_005840430.1">
    <property type="nucleotide sequence ID" value="XM_005840373.1"/>
</dbReference>
<gene>
    <name evidence="2" type="ORF">GUITHDRAFT_161052</name>
</gene>
<dbReference type="PANTHER" id="PTHR36716:SF2">
    <property type="entry name" value="F3H9.20 PROTEIN"/>
    <property type="match status" value="1"/>
</dbReference>
<dbReference type="AlphaFoldDB" id="L1JZ13"/>
<reference evidence="3" key="3">
    <citation type="submission" date="2016-03" db="UniProtKB">
        <authorList>
            <consortium name="EnsemblProtists"/>
        </authorList>
    </citation>
    <scope>IDENTIFICATION</scope>
</reference>
<protein>
    <submittedName>
        <fullName evidence="2 3">Uncharacterized protein</fullName>
    </submittedName>
</protein>
<reference evidence="4" key="2">
    <citation type="submission" date="2012-11" db="EMBL/GenBank/DDBJ databases">
        <authorList>
            <person name="Kuo A."/>
            <person name="Curtis B.A."/>
            <person name="Tanifuji G."/>
            <person name="Burki F."/>
            <person name="Gruber A."/>
            <person name="Irimia M."/>
            <person name="Maruyama S."/>
            <person name="Arias M.C."/>
            <person name="Ball S.G."/>
            <person name="Gile G.H."/>
            <person name="Hirakawa Y."/>
            <person name="Hopkins J.F."/>
            <person name="Rensing S.A."/>
            <person name="Schmutz J."/>
            <person name="Symeonidi A."/>
            <person name="Elias M."/>
            <person name="Eveleigh R.J."/>
            <person name="Herman E.K."/>
            <person name="Klute M.J."/>
            <person name="Nakayama T."/>
            <person name="Obornik M."/>
            <person name="Reyes-Prieto A."/>
            <person name="Armbrust E.V."/>
            <person name="Aves S.J."/>
            <person name="Beiko R.G."/>
            <person name="Coutinho P."/>
            <person name="Dacks J.B."/>
            <person name="Durnford D.G."/>
            <person name="Fast N.M."/>
            <person name="Green B.R."/>
            <person name="Grisdale C."/>
            <person name="Hempe F."/>
            <person name="Henrissat B."/>
            <person name="Hoppner M.P."/>
            <person name="Ishida K.-I."/>
            <person name="Kim E."/>
            <person name="Koreny L."/>
            <person name="Kroth P.G."/>
            <person name="Liu Y."/>
            <person name="Malik S.-B."/>
            <person name="Maier U.G."/>
            <person name="McRose D."/>
            <person name="Mock T."/>
            <person name="Neilson J.A."/>
            <person name="Onodera N.T."/>
            <person name="Poole A.M."/>
            <person name="Pritham E.J."/>
            <person name="Richards T.A."/>
            <person name="Rocap G."/>
            <person name="Roy S.W."/>
            <person name="Sarai C."/>
            <person name="Schaack S."/>
            <person name="Shirato S."/>
            <person name="Slamovits C.H."/>
            <person name="Spencer D.F."/>
            <person name="Suzuki S."/>
            <person name="Worden A.Z."/>
            <person name="Zauner S."/>
            <person name="Barry K."/>
            <person name="Bell C."/>
            <person name="Bharti A.K."/>
            <person name="Crow J.A."/>
            <person name="Grimwood J."/>
            <person name="Kramer R."/>
            <person name="Lindquist E."/>
            <person name="Lucas S."/>
            <person name="Salamov A."/>
            <person name="McFadden G.I."/>
            <person name="Lane C.E."/>
            <person name="Keeling P.J."/>
            <person name="Gray M.W."/>
            <person name="Grigoriev I.V."/>
            <person name="Archibald J.M."/>
        </authorList>
    </citation>
    <scope>NUCLEOTIDE SEQUENCE</scope>
    <source>
        <strain evidence="4">CCMP2712</strain>
    </source>
</reference>
<proteinExistence type="predicted"/>
<dbReference type="EMBL" id="JH992970">
    <property type="protein sequence ID" value="EKX53450.1"/>
    <property type="molecule type" value="Genomic_DNA"/>
</dbReference>
<keyword evidence="1" id="KW-0812">Transmembrane</keyword>
<name>L1JZ13_GUITC</name>
<dbReference type="InterPro" id="IPR019275">
    <property type="entry name" value="DUF2301"/>
</dbReference>
<accession>L1JZ13</accession>
<keyword evidence="1" id="KW-1133">Transmembrane helix</keyword>
<dbReference type="HOGENOM" id="CLU_078357_0_0_1"/>
<feature type="transmembrane region" description="Helical" evidence="1">
    <location>
        <begin position="101"/>
        <end position="120"/>
    </location>
</feature>